<proteinExistence type="predicted"/>
<reference evidence="1" key="1">
    <citation type="submission" date="2022-04" db="EMBL/GenBank/DDBJ databases">
        <title>Genome of the entomopathogenic fungus Entomophthora muscae.</title>
        <authorList>
            <person name="Elya C."/>
            <person name="Lovett B.R."/>
            <person name="Lee E."/>
            <person name="Macias A.M."/>
            <person name="Hajek A.E."/>
            <person name="De Bivort B.L."/>
            <person name="Kasson M.T."/>
            <person name="De Fine Licht H.H."/>
            <person name="Stajich J.E."/>
        </authorList>
    </citation>
    <scope>NUCLEOTIDE SEQUENCE</scope>
    <source>
        <strain evidence="1">Berkeley</strain>
    </source>
</reference>
<organism evidence="1 2">
    <name type="scientific">Entomophthora muscae</name>
    <dbReference type="NCBI Taxonomy" id="34485"/>
    <lineage>
        <taxon>Eukaryota</taxon>
        <taxon>Fungi</taxon>
        <taxon>Fungi incertae sedis</taxon>
        <taxon>Zoopagomycota</taxon>
        <taxon>Entomophthoromycotina</taxon>
        <taxon>Entomophthoromycetes</taxon>
        <taxon>Entomophthorales</taxon>
        <taxon>Entomophthoraceae</taxon>
        <taxon>Entomophthora</taxon>
    </lineage>
</organism>
<sequence length="149" mass="16251">MISLVCFFLLHGSIHLVSACGGSIPEKRRRAVPQFTGLAAQRNPGSGFNPCSQAWVSREEELSILTASVEDLDRVLLGIDKAQLAFDRKKVPPGYNSVDHVIQDALVLAGIYGFVAPPEKLLLHSHLILLPFTSGGSISIRVYPPFTVW</sequence>
<accession>A0ACC2SRW1</accession>
<gene>
    <name evidence="1" type="ORF">DSO57_1023305</name>
</gene>
<keyword evidence="2" id="KW-1185">Reference proteome</keyword>
<dbReference type="Proteomes" id="UP001165960">
    <property type="component" value="Unassembled WGS sequence"/>
</dbReference>
<evidence type="ECO:0000313" key="1">
    <source>
        <dbReference type="EMBL" id="KAJ9065095.1"/>
    </source>
</evidence>
<evidence type="ECO:0000313" key="2">
    <source>
        <dbReference type="Proteomes" id="UP001165960"/>
    </source>
</evidence>
<protein>
    <submittedName>
        <fullName evidence="1">Uncharacterized protein</fullName>
    </submittedName>
</protein>
<comment type="caution">
    <text evidence="1">The sequence shown here is derived from an EMBL/GenBank/DDBJ whole genome shotgun (WGS) entry which is preliminary data.</text>
</comment>
<name>A0ACC2SRW1_9FUNG</name>
<dbReference type="EMBL" id="QTSX02004381">
    <property type="protein sequence ID" value="KAJ9065095.1"/>
    <property type="molecule type" value="Genomic_DNA"/>
</dbReference>